<accession>A0ABC8RDG0</accession>
<evidence type="ECO:0000313" key="2">
    <source>
        <dbReference type="Proteomes" id="UP001642360"/>
    </source>
</evidence>
<dbReference type="InterPro" id="IPR036396">
    <property type="entry name" value="Cyt_P450_sf"/>
</dbReference>
<gene>
    <name evidence="1" type="ORF">ILEXP_LOCUS7542</name>
</gene>
<organism evidence="1 2">
    <name type="scientific">Ilex paraguariensis</name>
    <name type="common">yerba mate</name>
    <dbReference type="NCBI Taxonomy" id="185542"/>
    <lineage>
        <taxon>Eukaryota</taxon>
        <taxon>Viridiplantae</taxon>
        <taxon>Streptophyta</taxon>
        <taxon>Embryophyta</taxon>
        <taxon>Tracheophyta</taxon>
        <taxon>Spermatophyta</taxon>
        <taxon>Magnoliopsida</taxon>
        <taxon>eudicotyledons</taxon>
        <taxon>Gunneridae</taxon>
        <taxon>Pentapetalae</taxon>
        <taxon>asterids</taxon>
        <taxon>campanulids</taxon>
        <taxon>Aquifoliales</taxon>
        <taxon>Aquifoliaceae</taxon>
        <taxon>Ilex</taxon>
    </lineage>
</organism>
<dbReference type="Gene3D" id="1.10.630.10">
    <property type="entry name" value="Cytochrome P450"/>
    <property type="match status" value="1"/>
</dbReference>
<dbReference type="SUPFAM" id="SSF48264">
    <property type="entry name" value="Cytochrome P450"/>
    <property type="match status" value="1"/>
</dbReference>
<protein>
    <submittedName>
        <fullName evidence="1">Uncharacterized protein</fullName>
    </submittedName>
</protein>
<reference evidence="1 2" key="1">
    <citation type="submission" date="2024-02" db="EMBL/GenBank/DDBJ databases">
        <authorList>
            <person name="Vignale AGUSTIN F."/>
            <person name="Sosa J E."/>
            <person name="Modenutti C."/>
        </authorList>
    </citation>
    <scope>NUCLEOTIDE SEQUENCE [LARGE SCALE GENOMIC DNA]</scope>
</reference>
<keyword evidence="2" id="KW-1185">Reference proteome</keyword>
<dbReference type="Proteomes" id="UP001642360">
    <property type="component" value="Unassembled WGS sequence"/>
</dbReference>
<name>A0ABC8RDG0_9AQUA</name>
<comment type="caution">
    <text evidence="1">The sequence shown here is derived from an EMBL/GenBank/DDBJ whole genome shotgun (WGS) entry which is preliminary data.</text>
</comment>
<evidence type="ECO:0000313" key="1">
    <source>
        <dbReference type="EMBL" id="CAK9140112.1"/>
    </source>
</evidence>
<sequence>MFASFETVVAVAMLVRQFDFQMALGAPPVKMTTGATIHTTEGLNMTVTRRIKPPIVPILEMPTLQMDSSVSIQEVDPVLGQKDEVSPARS</sequence>
<proteinExistence type="predicted"/>
<dbReference type="EMBL" id="CAUOFW020001014">
    <property type="protein sequence ID" value="CAK9140112.1"/>
    <property type="molecule type" value="Genomic_DNA"/>
</dbReference>
<dbReference type="AlphaFoldDB" id="A0ABC8RDG0"/>